<gene>
    <name evidence="15" type="ORF">J9317_19170</name>
</gene>
<dbReference type="InterPro" id="IPR005145">
    <property type="entry name" value="Sua5_C"/>
</dbReference>
<comment type="catalytic activity">
    <reaction evidence="12 13">
        <text>L-threonine + hydrogencarbonate + ATP = L-threonylcarbamoyladenylate + diphosphate + H2O</text>
        <dbReference type="Rhea" id="RHEA:36407"/>
        <dbReference type="ChEBI" id="CHEBI:15377"/>
        <dbReference type="ChEBI" id="CHEBI:17544"/>
        <dbReference type="ChEBI" id="CHEBI:30616"/>
        <dbReference type="ChEBI" id="CHEBI:33019"/>
        <dbReference type="ChEBI" id="CHEBI:57926"/>
        <dbReference type="ChEBI" id="CHEBI:73682"/>
        <dbReference type="EC" id="2.7.7.87"/>
    </reaction>
</comment>
<dbReference type="Proteomes" id="UP000682403">
    <property type="component" value="Unassembled WGS sequence"/>
</dbReference>
<evidence type="ECO:0000256" key="4">
    <source>
        <dbReference type="ARBA" id="ARBA00015492"/>
    </source>
</evidence>
<evidence type="ECO:0000313" key="15">
    <source>
        <dbReference type="EMBL" id="MBS2970867.1"/>
    </source>
</evidence>
<dbReference type="InterPro" id="IPR050156">
    <property type="entry name" value="TC-AMP_synthase_SUA5"/>
</dbReference>
<keyword evidence="6 13" id="KW-0808">Transferase</keyword>
<dbReference type="PROSITE" id="PS51163">
    <property type="entry name" value="YRDC"/>
    <property type="match status" value="1"/>
</dbReference>
<evidence type="ECO:0000256" key="12">
    <source>
        <dbReference type="ARBA" id="ARBA00048366"/>
    </source>
</evidence>
<dbReference type="EC" id="2.7.7.87" evidence="3 13"/>
<dbReference type="RefSeq" id="WP_211561589.1">
    <property type="nucleotide sequence ID" value="NZ_JAGVRK010000001.1"/>
</dbReference>
<organism evidence="15 16">
    <name type="scientific">Metabacillus flavus</name>
    <dbReference type="NCBI Taxonomy" id="2823519"/>
    <lineage>
        <taxon>Bacteria</taxon>
        <taxon>Bacillati</taxon>
        <taxon>Bacillota</taxon>
        <taxon>Bacilli</taxon>
        <taxon>Bacillales</taxon>
        <taxon>Bacillaceae</taxon>
        <taxon>Metabacillus</taxon>
    </lineage>
</organism>
<evidence type="ECO:0000256" key="1">
    <source>
        <dbReference type="ARBA" id="ARBA00004496"/>
    </source>
</evidence>
<reference evidence="15 16" key="1">
    <citation type="submission" date="2021-04" db="EMBL/GenBank/DDBJ databases">
        <title>Metabacillus sp. strain KIGAM252 whole genome sequence.</title>
        <authorList>
            <person name="Seo M.-J."/>
            <person name="Cho E.-S."/>
            <person name="Hwang C.Y."/>
            <person name="Yoon D.J."/>
        </authorList>
    </citation>
    <scope>NUCLEOTIDE SEQUENCE [LARGE SCALE GENOMIC DNA]</scope>
    <source>
        <strain evidence="15 16">KIGAM252</strain>
    </source>
</reference>
<evidence type="ECO:0000259" key="14">
    <source>
        <dbReference type="PROSITE" id="PS51163"/>
    </source>
</evidence>
<dbReference type="InterPro" id="IPR017945">
    <property type="entry name" value="DHBP_synth_RibB-like_a/b_dom"/>
</dbReference>
<dbReference type="PIRSF" id="PIRSF004930">
    <property type="entry name" value="Tln_factor_SUA5"/>
    <property type="match status" value="1"/>
</dbReference>
<evidence type="ECO:0000256" key="11">
    <source>
        <dbReference type="ARBA" id="ARBA00029774"/>
    </source>
</evidence>
<evidence type="ECO:0000256" key="2">
    <source>
        <dbReference type="ARBA" id="ARBA00007663"/>
    </source>
</evidence>
<dbReference type="Gene3D" id="3.90.870.10">
    <property type="entry name" value="DHBP synthase"/>
    <property type="match status" value="1"/>
</dbReference>
<dbReference type="InterPro" id="IPR006070">
    <property type="entry name" value="Sua5-like_dom"/>
</dbReference>
<feature type="domain" description="YrdC-like" evidence="14">
    <location>
        <begin position="18"/>
        <end position="205"/>
    </location>
</feature>
<name>A0ABS5LJH6_9BACI</name>
<dbReference type="Gene3D" id="3.40.50.11030">
    <property type="entry name" value="Threonylcarbamoyl-AMP synthase, C-terminal domain"/>
    <property type="match status" value="1"/>
</dbReference>
<comment type="caution">
    <text evidence="15">The sequence shown here is derived from an EMBL/GenBank/DDBJ whole genome shotgun (WGS) entry which is preliminary data.</text>
</comment>
<evidence type="ECO:0000256" key="13">
    <source>
        <dbReference type="PIRNR" id="PIRNR004930"/>
    </source>
</evidence>
<keyword evidence="5 13" id="KW-0963">Cytoplasm</keyword>
<proteinExistence type="inferred from homology"/>
<dbReference type="PANTHER" id="PTHR17490:SF16">
    <property type="entry name" value="THREONYLCARBAMOYL-AMP SYNTHASE"/>
    <property type="match status" value="1"/>
</dbReference>
<sequence length="348" mass="36972">MDTIHWTVDKDNDLSKGYPQIAQAAALLAQNETVAFPTETVYGLGANAGSDEAVKKIYEAKGRPGDNPLIVHVADHNQALELVSDIPAYAMKIMSMFWPGALTVILPQKEGKLSSLVTAGLSTVAIRMPDHPIALALIKEAGVPIAAPSANLSGKPSPTEAAHVAMDLDGRIAGIVDGGATGVGVESTVLDCTKSIPVILRPGGVTQEQLEAVIGPVHVDQALSDETQAPKSPGMKYTHYAPNAPLTVVKGTRDFLQKLADEARSEGKKVGILTTSEYKEEFRAEEVLACGSILQLETVASSLYGVLRQFNQNAELDLIYSEAFPEKGVGQAIMNRLMKAAGHRVIEE</sequence>
<dbReference type="EMBL" id="JAGVRK010000001">
    <property type="protein sequence ID" value="MBS2970867.1"/>
    <property type="molecule type" value="Genomic_DNA"/>
</dbReference>
<evidence type="ECO:0000256" key="9">
    <source>
        <dbReference type="ARBA" id="ARBA00022741"/>
    </source>
</evidence>
<evidence type="ECO:0000256" key="5">
    <source>
        <dbReference type="ARBA" id="ARBA00022490"/>
    </source>
</evidence>
<dbReference type="InterPro" id="IPR010923">
    <property type="entry name" value="T(6)A37_SUA5"/>
</dbReference>
<dbReference type="SUPFAM" id="SSF55821">
    <property type="entry name" value="YrdC/RibB"/>
    <property type="match status" value="1"/>
</dbReference>
<dbReference type="Pfam" id="PF01300">
    <property type="entry name" value="Sua5_yciO_yrdC"/>
    <property type="match status" value="1"/>
</dbReference>
<comment type="similarity">
    <text evidence="2 13">Belongs to the SUA5 family.</text>
</comment>
<dbReference type="PANTHER" id="PTHR17490">
    <property type="entry name" value="SUA5"/>
    <property type="match status" value="1"/>
</dbReference>
<comment type="function">
    <text evidence="13">Required for the formation of a threonylcarbamoyl group on adenosine at position 37 (t(6)A37) in tRNAs that read codons beginning with adenine.</text>
</comment>
<evidence type="ECO:0000256" key="3">
    <source>
        <dbReference type="ARBA" id="ARBA00012584"/>
    </source>
</evidence>
<evidence type="ECO:0000256" key="10">
    <source>
        <dbReference type="ARBA" id="ARBA00022840"/>
    </source>
</evidence>
<dbReference type="Pfam" id="PF03481">
    <property type="entry name" value="Sua5_C"/>
    <property type="match status" value="1"/>
</dbReference>
<dbReference type="NCBIfam" id="TIGR00057">
    <property type="entry name" value="L-threonylcarbamoyladenylate synthase"/>
    <property type="match status" value="1"/>
</dbReference>
<protein>
    <recommendedName>
        <fullName evidence="4 13">Threonylcarbamoyl-AMP synthase</fullName>
        <shortName evidence="13">TC-AMP synthase</shortName>
        <ecNumber evidence="3 13">2.7.7.87</ecNumber>
    </recommendedName>
    <alternativeName>
        <fullName evidence="11 13">L-threonylcarbamoyladenylate synthase</fullName>
    </alternativeName>
</protein>
<evidence type="ECO:0000313" key="16">
    <source>
        <dbReference type="Proteomes" id="UP000682403"/>
    </source>
</evidence>
<keyword evidence="7 13" id="KW-0819">tRNA processing</keyword>
<evidence type="ECO:0000256" key="7">
    <source>
        <dbReference type="ARBA" id="ARBA00022694"/>
    </source>
</evidence>
<evidence type="ECO:0000256" key="6">
    <source>
        <dbReference type="ARBA" id="ARBA00022679"/>
    </source>
</evidence>
<evidence type="ECO:0000256" key="8">
    <source>
        <dbReference type="ARBA" id="ARBA00022695"/>
    </source>
</evidence>
<accession>A0ABS5LJH6</accession>
<keyword evidence="10 13" id="KW-0067">ATP-binding</keyword>
<comment type="subcellular location">
    <subcellularLocation>
        <location evidence="1 13">Cytoplasm</location>
    </subcellularLocation>
</comment>
<keyword evidence="9 13" id="KW-0547">Nucleotide-binding</keyword>
<keyword evidence="16" id="KW-1185">Reference proteome</keyword>
<keyword evidence="8 13" id="KW-0548">Nucleotidyltransferase</keyword>
<dbReference type="InterPro" id="IPR038385">
    <property type="entry name" value="Sua5/YwlC_C"/>
</dbReference>